<comment type="caution">
    <text evidence="3">The sequence shown here is derived from an EMBL/GenBank/DDBJ whole genome shotgun (WGS) entry which is preliminary data.</text>
</comment>
<dbReference type="InterPro" id="IPR027417">
    <property type="entry name" value="P-loop_NTPase"/>
</dbReference>
<name>A0A4E0RTT6_FASHE</name>
<evidence type="ECO:0000256" key="1">
    <source>
        <dbReference type="ARBA" id="ARBA00004123"/>
    </source>
</evidence>
<dbReference type="GO" id="GO:0003697">
    <property type="term" value="F:single-stranded DNA binding"/>
    <property type="evidence" value="ECO:0007669"/>
    <property type="project" value="TreeGrafter"/>
</dbReference>
<evidence type="ECO:0008006" key="5">
    <source>
        <dbReference type="Google" id="ProtNLM"/>
    </source>
</evidence>
<keyword evidence="4" id="KW-1185">Reference proteome</keyword>
<dbReference type="PANTHER" id="PTHR46457">
    <property type="entry name" value="DNA REPAIR PROTEIN RAD51 HOMOLOG 4"/>
    <property type="match status" value="1"/>
</dbReference>
<evidence type="ECO:0000256" key="2">
    <source>
        <dbReference type="ARBA" id="ARBA00023242"/>
    </source>
</evidence>
<protein>
    <recommendedName>
        <fullName evidence="5">RecA family profile 1 domain-containing protein</fullName>
    </recommendedName>
</protein>
<keyword evidence="2" id="KW-0539">Nucleus</keyword>
<dbReference type="GO" id="GO:0005657">
    <property type="term" value="C:replication fork"/>
    <property type="evidence" value="ECO:0007669"/>
    <property type="project" value="TreeGrafter"/>
</dbReference>
<dbReference type="InterPro" id="IPR051988">
    <property type="entry name" value="HRR_RAD51_Paralog"/>
</dbReference>
<dbReference type="GO" id="GO:0008094">
    <property type="term" value="F:ATP-dependent activity, acting on DNA"/>
    <property type="evidence" value="ECO:0007669"/>
    <property type="project" value="TreeGrafter"/>
</dbReference>
<gene>
    <name evidence="3" type="ORF">D915_008916</name>
</gene>
<accession>A0A4E0RTT6</accession>
<dbReference type="GO" id="GO:0033063">
    <property type="term" value="C:Rad51B-Rad51C-Rad51D-XRCC2 complex"/>
    <property type="evidence" value="ECO:0007669"/>
    <property type="project" value="TreeGrafter"/>
</dbReference>
<dbReference type="GO" id="GO:0042148">
    <property type="term" value="P:DNA strand invasion"/>
    <property type="evidence" value="ECO:0007669"/>
    <property type="project" value="TreeGrafter"/>
</dbReference>
<proteinExistence type="predicted"/>
<dbReference type="GO" id="GO:0007131">
    <property type="term" value="P:reciprocal meiotic recombination"/>
    <property type="evidence" value="ECO:0007669"/>
    <property type="project" value="TreeGrafter"/>
</dbReference>
<dbReference type="AlphaFoldDB" id="A0A4E0RTT6"/>
<organism evidence="3 4">
    <name type="scientific">Fasciola hepatica</name>
    <name type="common">Liver fluke</name>
    <dbReference type="NCBI Taxonomy" id="6192"/>
    <lineage>
        <taxon>Eukaryota</taxon>
        <taxon>Metazoa</taxon>
        <taxon>Spiralia</taxon>
        <taxon>Lophotrochozoa</taxon>
        <taxon>Platyhelminthes</taxon>
        <taxon>Trematoda</taxon>
        <taxon>Digenea</taxon>
        <taxon>Plagiorchiida</taxon>
        <taxon>Echinostomata</taxon>
        <taxon>Echinostomatoidea</taxon>
        <taxon>Fasciolidae</taxon>
        <taxon>Fasciola</taxon>
    </lineage>
</organism>
<dbReference type="Gene3D" id="3.40.50.300">
    <property type="entry name" value="P-loop containing nucleotide triphosphate hydrolases"/>
    <property type="match status" value="1"/>
</dbReference>
<sequence length="232" mass="25730">MCAKTLQQYPDRTVLYLDTKGDFDPTRLQRLLQIGFQNETDDELMVSCLRRIRIASVPTIDLLTETLVRTRILLARKLDSDIPSVSDRNPTEIPSLFFANLILIVIDSLATPFVPYMGPLPQLAKSQLSVVSMELSRIVNVLQCAVLVVNHARSMRLPDQKGAREERRNLGCLGVSWAAVPHKRLVLTSSVGAPISENEFNVLITLTKDANGQLPCACKDATFPSCTVKIPT</sequence>
<evidence type="ECO:0000313" key="3">
    <source>
        <dbReference type="EMBL" id="THD20452.1"/>
    </source>
</evidence>
<dbReference type="EMBL" id="JXXN02004608">
    <property type="protein sequence ID" value="THD20452.1"/>
    <property type="molecule type" value="Genomic_DNA"/>
</dbReference>
<comment type="subcellular location">
    <subcellularLocation>
        <location evidence="1">Nucleus</location>
    </subcellularLocation>
</comment>
<dbReference type="GO" id="GO:0000723">
    <property type="term" value="P:telomere maintenance"/>
    <property type="evidence" value="ECO:0007669"/>
    <property type="project" value="TreeGrafter"/>
</dbReference>
<dbReference type="GO" id="GO:0000724">
    <property type="term" value="P:double-strand break repair via homologous recombination"/>
    <property type="evidence" value="ECO:0007669"/>
    <property type="project" value="TreeGrafter"/>
</dbReference>
<evidence type="ECO:0000313" key="4">
    <source>
        <dbReference type="Proteomes" id="UP000230066"/>
    </source>
</evidence>
<dbReference type="PANTHER" id="PTHR46457:SF1">
    <property type="entry name" value="DNA REPAIR PROTEIN RAD51 HOMOLOG 4"/>
    <property type="match status" value="1"/>
</dbReference>
<dbReference type="Proteomes" id="UP000230066">
    <property type="component" value="Unassembled WGS sequence"/>
</dbReference>
<dbReference type="SUPFAM" id="SSF52540">
    <property type="entry name" value="P-loop containing nucleoside triphosphate hydrolases"/>
    <property type="match status" value="1"/>
</dbReference>
<dbReference type="GO" id="GO:0005815">
    <property type="term" value="C:microtubule organizing center"/>
    <property type="evidence" value="ECO:0007669"/>
    <property type="project" value="TreeGrafter"/>
</dbReference>
<dbReference type="GO" id="GO:0000400">
    <property type="term" value="F:four-way junction DNA binding"/>
    <property type="evidence" value="ECO:0007669"/>
    <property type="project" value="TreeGrafter"/>
</dbReference>
<reference evidence="3" key="1">
    <citation type="submission" date="2019-03" db="EMBL/GenBank/DDBJ databases">
        <title>Improved annotation for the trematode Fasciola hepatica.</title>
        <authorList>
            <person name="Choi Y.-J."/>
            <person name="Martin J."/>
            <person name="Mitreva M."/>
        </authorList>
    </citation>
    <scope>NUCLEOTIDE SEQUENCE [LARGE SCALE GENOMIC DNA]</scope>
</reference>